<feature type="transmembrane region" description="Helical" evidence="1">
    <location>
        <begin position="12"/>
        <end position="34"/>
    </location>
</feature>
<proteinExistence type="predicted"/>
<dbReference type="NCBIfam" id="TIGR02185">
    <property type="entry name" value="Trep_Strep"/>
    <property type="match status" value="1"/>
</dbReference>
<reference evidence="2 5" key="2">
    <citation type="submission" date="2019-11" db="EMBL/GenBank/DDBJ databases">
        <title>Detection and genome characteristic of a blood enterococcus casselifavus isolate from Zhengzhou,china.</title>
        <authorList>
            <person name="Wen P."/>
        </authorList>
    </citation>
    <scope>NUCLEOTIDE SEQUENCE [LARGE SCALE GENOMIC DNA]</scope>
    <source>
        <strain evidence="2 5">EC291</strain>
    </source>
</reference>
<organism evidence="3 4">
    <name type="scientific">Enterococcus casseliflavus</name>
    <name type="common">Enterococcus flavescens</name>
    <dbReference type="NCBI Taxonomy" id="37734"/>
    <lineage>
        <taxon>Bacteria</taxon>
        <taxon>Bacillati</taxon>
        <taxon>Bacillota</taxon>
        <taxon>Bacilli</taxon>
        <taxon>Lactobacillales</taxon>
        <taxon>Enterococcaceae</taxon>
        <taxon>Enterococcus</taxon>
    </lineage>
</organism>
<keyword evidence="1" id="KW-0812">Transmembrane</keyword>
<gene>
    <name evidence="3" type="ORF">DW084_12955</name>
    <name evidence="2" type="ORF">GFU50_15200</name>
</gene>
<keyword evidence="1" id="KW-0472">Membrane</keyword>
<evidence type="ECO:0000313" key="3">
    <source>
        <dbReference type="EMBL" id="RHK05649.1"/>
    </source>
</evidence>
<reference evidence="3 4" key="1">
    <citation type="submission" date="2018-08" db="EMBL/GenBank/DDBJ databases">
        <title>A genome reference for cultivated species of the human gut microbiota.</title>
        <authorList>
            <person name="Zou Y."/>
            <person name="Xue W."/>
            <person name="Luo G."/>
        </authorList>
    </citation>
    <scope>NUCLEOTIDE SEQUENCE [LARGE SCALE GENOMIC DNA]</scope>
    <source>
        <strain evidence="3 4">AF48-16</strain>
    </source>
</reference>
<dbReference type="Proteomes" id="UP000422837">
    <property type="component" value="Chromosome"/>
</dbReference>
<evidence type="ECO:0000313" key="2">
    <source>
        <dbReference type="EMBL" id="QGN30790.1"/>
    </source>
</evidence>
<feature type="transmembrane region" description="Helical" evidence="1">
    <location>
        <begin position="64"/>
        <end position="80"/>
    </location>
</feature>
<feature type="transmembrane region" description="Helical" evidence="1">
    <location>
        <begin position="40"/>
        <end position="57"/>
    </location>
</feature>
<dbReference type="EMBL" id="CP046123">
    <property type="protein sequence ID" value="QGN30790.1"/>
    <property type="molecule type" value="Genomic_DNA"/>
</dbReference>
<feature type="transmembrane region" description="Helical" evidence="1">
    <location>
        <begin position="114"/>
        <end position="133"/>
    </location>
</feature>
<dbReference type="GeneID" id="15143278"/>
<evidence type="ECO:0000313" key="5">
    <source>
        <dbReference type="Proteomes" id="UP000422837"/>
    </source>
</evidence>
<dbReference type="AlphaFoldDB" id="A0A415EQT1"/>
<evidence type="ECO:0000256" key="1">
    <source>
        <dbReference type="SAM" id="Phobius"/>
    </source>
</evidence>
<name>A0A415EQT1_ENTCA</name>
<dbReference type="InterPro" id="IPR011733">
    <property type="entry name" value="CHP02185_IM"/>
</dbReference>
<evidence type="ECO:0000313" key="4">
    <source>
        <dbReference type="Proteomes" id="UP000286288"/>
    </source>
</evidence>
<dbReference type="Pfam" id="PF09605">
    <property type="entry name" value="Trep_Strep"/>
    <property type="match status" value="1"/>
</dbReference>
<sequence length="199" mass="21724">MKKLKVQDLIAVGIYTAIYFLLMSVCLLILRFVIPGFHNLFIPAVTALFSGIIYLILLNKVPKFGAITIMGTVVGLFFLISGHFPLAFLPNMICALAADLIQYKTKLKGNVRVLASYIVFSFGLMGPILPLWFMKNAYIDSLVARGKDETYIAGVFAHTSNLMLGLCALAVLIGAVAGLGIGSRLMEKHFQPTIQSHKG</sequence>
<feature type="transmembrane region" description="Helical" evidence="1">
    <location>
        <begin position="162"/>
        <end position="181"/>
    </location>
</feature>
<keyword evidence="1" id="KW-1133">Transmembrane helix</keyword>
<dbReference type="EMBL" id="QRMZ01000017">
    <property type="protein sequence ID" value="RHK05649.1"/>
    <property type="molecule type" value="Genomic_DNA"/>
</dbReference>
<dbReference type="Proteomes" id="UP000286288">
    <property type="component" value="Unassembled WGS sequence"/>
</dbReference>
<accession>A0A415EQT1</accession>
<protein>
    <submittedName>
        <fullName evidence="2">MptD family putative ECF transporter S component</fullName>
    </submittedName>
    <submittedName>
        <fullName evidence="3">Trep_Strep domain-containing protein</fullName>
    </submittedName>
</protein>
<dbReference type="RefSeq" id="WP_010750012.1">
    <property type="nucleotide sequence ID" value="NZ_CABGIF010000015.1"/>
</dbReference>